<evidence type="ECO:0000313" key="3">
    <source>
        <dbReference type="Proteomes" id="UP000823611"/>
    </source>
</evidence>
<dbReference type="AlphaFoldDB" id="A0A9D9DTQ7"/>
<feature type="transmembrane region" description="Helical" evidence="1">
    <location>
        <begin position="12"/>
        <end position="28"/>
    </location>
</feature>
<evidence type="ECO:0008006" key="4">
    <source>
        <dbReference type="Google" id="ProtNLM"/>
    </source>
</evidence>
<accession>A0A9D9DTQ7</accession>
<dbReference type="EMBL" id="JADIMX010000030">
    <property type="protein sequence ID" value="MBO8433982.1"/>
    <property type="molecule type" value="Genomic_DNA"/>
</dbReference>
<organism evidence="2 3">
    <name type="scientific">Candidatus Fimicola merdigallinarum</name>
    <dbReference type="NCBI Taxonomy" id="2840819"/>
    <lineage>
        <taxon>Bacteria</taxon>
        <taxon>Bacillati</taxon>
        <taxon>Bacillota</taxon>
        <taxon>Clostridia</taxon>
        <taxon>Lachnospirales</taxon>
        <taxon>Lachnospiraceae</taxon>
        <taxon>Lachnospiraceae incertae sedis</taxon>
        <taxon>Candidatus Fimicola</taxon>
    </lineage>
</organism>
<keyword evidence="1" id="KW-1133">Transmembrane helix</keyword>
<dbReference type="Proteomes" id="UP000823611">
    <property type="component" value="Unassembled WGS sequence"/>
</dbReference>
<sequence>MQENSFISNSKTVIKLIAFLIIVGLVFYKTGLKYKSAGDKNVINAFTQQRYSEFYNQEPNTIDTVFIGSSHSYCTFDPEIIDTILGTNSWQMGTPLQHYDTSYYVLREVLNSQKPKTVVLELYWDVLKDEFEMKQANSFFEVLKNQSLKDEYIKKVFPINEKVKYKLLPIRYQQDYFAYESNEIQNKLEEKYGVHKKATPVVEGTEYYRSKGYTYCDVIMPENEYNETNQFKGYDGENWEFNKVQKNYIEKIIDLCKKEGINLYFVTAPVANVSMEYIENYDIIHNTVADFANKNNIPYIDYNIVNKETGMLTNENFRDDAHLNHSGVQIVDKHFAEWLRNN</sequence>
<reference evidence="2" key="2">
    <citation type="journal article" date="2021" name="PeerJ">
        <title>Extensive microbial diversity within the chicken gut microbiome revealed by metagenomics and culture.</title>
        <authorList>
            <person name="Gilroy R."/>
            <person name="Ravi A."/>
            <person name="Getino M."/>
            <person name="Pursley I."/>
            <person name="Horton D.L."/>
            <person name="Alikhan N.F."/>
            <person name="Baker D."/>
            <person name="Gharbi K."/>
            <person name="Hall N."/>
            <person name="Watson M."/>
            <person name="Adriaenssens E.M."/>
            <person name="Foster-Nyarko E."/>
            <person name="Jarju S."/>
            <person name="Secka A."/>
            <person name="Antonio M."/>
            <person name="Oren A."/>
            <person name="Chaudhuri R.R."/>
            <person name="La Ragione R."/>
            <person name="Hildebrand F."/>
            <person name="Pallen M.J."/>
        </authorList>
    </citation>
    <scope>NUCLEOTIDE SEQUENCE</scope>
    <source>
        <strain evidence="2">F6-4510</strain>
    </source>
</reference>
<evidence type="ECO:0000256" key="1">
    <source>
        <dbReference type="SAM" id="Phobius"/>
    </source>
</evidence>
<gene>
    <name evidence="2" type="ORF">IAC55_01500</name>
</gene>
<name>A0A9D9DTQ7_9FIRM</name>
<dbReference type="Gene3D" id="3.40.50.1110">
    <property type="entry name" value="SGNH hydrolase"/>
    <property type="match status" value="1"/>
</dbReference>
<dbReference type="InterPro" id="IPR036514">
    <property type="entry name" value="SGNH_hydro_sf"/>
</dbReference>
<comment type="caution">
    <text evidence="2">The sequence shown here is derived from an EMBL/GenBank/DDBJ whole genome shotgun (WGS) entry which is preliminary data.</text>
</comment>
<keyword evidence="1" id="KW-0812">Transmembrane</keyword>
<evidence type="ECO:0000313" key="2">
    <source>
        <dbReference type="EMBL" id="MBO8433982.1"/>
    </source>
</evidence>
<keyword evidence="1" id="KW-0472">Membrane</keyword>
<protein>
    <recommendedName>
        <fullName evidence="4">SGNH/GDSL hydrolase family protein</fullName>
    </recommendedName>
</protein>
<dbReference type="SUPFAM" id="SSF52266">
    <property type="entry name" value="SGNH hydrolase"/>
    <property type="match status" value="1"/>
</dbReference>
<reference evidence="2" key="1">
    <citation type="submission" date="2020-10" db="EMBL/GenBank/DDBJ databases">
        <authorList>
            <person name="Gilroy R."/>
        </authorList>
    </citation>
    <scope>NUCLEOTIDE SEQUENCE</scope>
    <source>
        <strain evidence="2">F6-4510</strain>
    </source>
</reference>
<proteinExistence type="predicted"/>